<organism evidence="1 2">
    <name type="scientific">Canavalia gladiata</name>
    <name type="common">Sword bean</name>
    <name type="synonym">Dolichos gladiatus</name>
    <dbReference type="NCBI Taxonomy" id="3824"/>
    <lineage>
        <taxon>Eukaryota</taxon>
        <taxon>Viridiplantae</taxon>
        <taxon>Streptophyta</taxon>
        <taxon>Embryophyta</taxon>
        <taxon>Tracheophyta</taxon>
        <taxon>Spermatophyta</taxon>
        <taxon>Magnoliopsida</taxon>
        <taxon>eudicotyledons</taxon>
        <taxon>Gunneridae</taxon>
        <taxon>Pentapetalae</taxon>
        <taxon>rosids</taxon>
        <taxon>fabids</taxon>
        <taxon>Fabales</taxon>
        <taxon>Fabaceae</taxon>
        <taxon>Papilionoideae</taxon>
        <taxon>50 kb inversion clade</taxon>
        <taxon>NPAAA clade</taxon>
        <taxon>indigoferoid/millettioid clade</taxon>
        <taxon>Phaseoleae</taxon>
        <taxon>Canavalia</taxon>
    </lineage>
</organism>
<accession>A0AAN9KR43</accession>
<name>A0AAN9KR43_CANGL</name>
<dbReference type="Proteomes" id="UP001367508">
    <property type="component" value="Unassembled WGS sequence"/>
</dbReference>
<dbReference type="AlphaFoldDB" id="A0AAN9KR43"/>
<evidence type="ECO:0000313" key="2">
    <source>
        <dbReference type="Proteomes" id="UP001367508"/>
    </source>
</evidence>
<proteinExistence type="predicted"/>
<keyword evidence="2" id="KW-1185">Reference proteome</keyword>
<reference evidence="1 2" key="1">
    <citation type="submission" date="2024-01" db="EMBL/GenBank/DDBJ databases">
        <title>The genomes of 5 underutilized Papilionoideae crops provide insights into root nodulation and disease resistanc.</title>
        <authorList>
            <person name="Jiang F."/>
        </authorList>
    </citation>
    <scope>NUCLEOTIDE SEQUENCE [LARGE SCALE GENOMIC DNA]</scope>
    <source>
        <strain evidence="1">LVBAO_FW01</strain>
        <tissue evidence="1">Leaves</tissue>
    </source>
</reference>
<evidence type="ECO:0000313" key="1">
    <source>
        <dbReference type="EMBL" id="KAK7321206.1"/>
    </source>
</evidence>
<dbReference type="EMBL" id="JAYMYQ010000007">
    <property type="protein sequence ID" value="KAK7321206.1"/>
    <property type="molecule type" value="Genomic_DNA"/>
</dbReference>
<sequence length="83" mass="9146">MCLCQVPDSILPCKTDHGKVTDRHSSTLRKAKPKHIHPLLLSCSSTSIHPHTVAHTLRQVFIGRVNFSAAHSSTISCFLLSFP</sequence>
<protein>
    <submittedName>
        <fullName evidence="1">Uncharacterized protein</fullName>
    </submittedName>
</protein>
<comment type="caution">
    <text evidence="1">The sequence shown here is derived from an EMBL/GenBank/DDBJ whole genome shotgun (WGS) entry which is preliminary data.</text>
</comment>
<gene>
    <name evidence="1" type="ORF">VNO77_31597</name>
</gene>